<dbReference type="PROSITE" id="PS00893">
    <property type="entry name" value="NUDIX_BOX"/>
    <property type="match status" value="1"/>
</dbReference>
<dbReference type="EMBL" id="HACG01030578">
    <property type="protein sequence ID" value="CEK77443.1"/>
    <property type="molecule type" value="Transcribed_RNA"/>
</dbReference>
<evidence type="ECO:0000256" key="4">
    <source>
        <dbReference type="ARBA" id="ARBA00022801"/>
    </source>
</evidence>
<evidence type="ECO:0000256" key="2">
    <source>
        <dbReference type="ARBA" id="ARBA00018911"/>
    </source>
</evidence>
<dbReference type="CDD" id="cd03428">
    <property type="entry name" value="NUDIX_Ap4A_Nudt2"/>
    <property type="match status" value="1"/>
</dbReference>
<dbReference type="GO" id="GO:0000166">
    <property type="term" value="F:nucleotide binding"/>
    <property type="evidence" value="ECO:0007669"/>
    <property type="project" value="UniProtKB-KW"/>
</dbReference>
<keyword evidence="6" id="KW-0732">Signal</keyword>
<name>A0A0B7A9P8_9EUPU</name>
<dbReference type="InterPro" id="IPR003565">
    <property type="entry name" value="Tetra_PHTase"/>
</dbReference>
<dbReference type="InterPro" id="IPR020084">
    <property type="entry name" value="NUDIX_hydrolase_CS"/>
</dbReference>
<dbReference type="PRINTS" id="PR01405">
    <property type="entry name" value="TETRPHPHTASE"/>
</dbReference>
<keyword evidence="3" id="KW-0547">Nucleotide-binding</keyword>
<dbReference type="AlphaFoldDB" id="A0A0B7A9P8"/>
<dbReference type="InterPro" id="IPR000086">
    <property type="entry name" value="NUDIX_hydrolase_dom"/>
</dbReference>
<dbReference type="PANTHER" id="PTHR21340:SF0">
    <property type="entry name" value="BIS(5'-NUCLEOSYL)-TETRAPHOSPHATASE [ASYMMETRICAL]"/>
    <property type="match status" value="1"/>
</dbReference>
<keyword evidence="4" id="KW-0378">Hydrolase</keyword>
<evidence type="ECO:0000256" key="5">
    <source>
        <dbReference type="ARBA" id="ARBA00032644"/>
    </source>
</evidence>
<proteinExistence type="inferred from homology"/>
<dbReference type="GO" id="GO:0004081">
    <property type="term" value="F:bis(5'-nucleosyl)-tetraphosphatase (asymmetrical) activity"/>
    <property type="evidence" value="ECO:0007669"/>
    <property type="project" value="TreeGrafter"/>
</dbReference>
<dbReference type="GO" id="GO:0006754">
    <property type="term" value="P:ATP biosynthetic process"/>
    <property type="evidence" value="ECO:0007669"/>
    <property type="project" value="TreeGrafter"/>
</dbReference>
<evidence type="ECO:0000256" key="6">
    <source>
        <dbReference type="SAM" id="SignalP"/>
    </source>
</evidence>
<evidence type="ECO:0000313" key="8">
    <source>
        <dbReference type="EMBL" id="CEK77443.1"/>
    </source>
</evidence>
<gene>
    <name evidence="8" type="primary">ORF104658</name>
</gene>
<dbReference type="Pfam" id="PF00293">
    <property type="entry name" value="NUDIX"/>
    <property type="match status" value="1"/>
</dbReference>
<feature type="chain" id="PRO_5002112673" description="Bis(5'-nucleosyl)-tetraphosphatase [asymmetrical]" evidence="6">
    <location>
        <begin position="17"/>
        <end position="161"/>
    </location>
</feature>
<accession>A0A0B7A9P8</accession>
<dbReference type="Gene3D" id="3.90.79.10">
    <property type="entry name" value="Nucleoside Triphosphate Pyrophosphohydrolase"/>
    <property type="match status" value="1"/>
</dbReference>
<feature type="domain" description="Nudix hydrolase" evidence="7">
    <location>
        <begin position="18"/>
        <end position="150"/>
    </location>
</feature>
<evidence type="ECO:0000259" key="7">
    <source>
        <dbReference type="PROSITE" id="PS51462"/>
    </source>
</evidence>
<organism evidence="8">
    <name type="scientific">Arion vulgaris</name>
    <dbReference type="NCBI Taxonomy" id="1028688"/>
    <lineage>
        <taxon>Eukaryota</taxon>
        <taxon>Metazoa</taxon>
        <taxon>Spiralia</taxon>
        <taxon>Lophotrochozoa</taxon>
        <taxon>Mollusca</taxon>
        <taxon>Gastropoda</taxon>
        <taxon>Heterobranchia</taxon>
        <taxon>Euthyneura</taxon>
        <taxon>Panpulmonata</taxon>
        <taxon>Eupulmonata</taxon>
        <taxon>Stylommatophora</taxon>
        <taxon>Helicina</taxon>
        <taxon>Arionoidea</taxon>
        <taxon>Arionidae</taxon>
        <taxon>Arion</taxon>
    </lineage>
</organism>
<dbReference type="SUPFAM" id="SSF55811">
    <property type="entry name" value="Nudix"/>
    <property type="match status" value="1"/>
</dbReference>
<dbReference type="PANTHER" id="PTHR21340">
    <property type="entry name" value="DIADENOSINE 5,5-P1,P4-TETRAPHOSPHATE PYROPHOSPHOHYDROLASE MUTT"/>
    <property type="match status" value="1"/>
</dbReference>
<dbReference type="GO" id="GO:0006167">
    <property type="term" value="P:AMP biosynthetic process"/>
    <property type="evidence" value="ECO:0007669"/>
    <property type="project" value="TreeGrafter"/>
</dbReference>
<dbReference type="InterPro" id="IPR015797">
    <property type="entry name" value="NUDIX_hydrolase-like_dom_sf"/>
</dbReference>
<sequence length="161" mass="18480">MMLALMNLMSAKMAAANTVTVAAGLLIFRRVSNKIEFLLLQTSYGEHHWTPPKGHVDPGESEFETALRETEEEAGFKKEQLKIIKDFERHLKYNVNGAPKRVVYWLSELCNPNEPVKLSHEHQDYKWLQLTEACSLVKFTDTVDLLKEAHTFIMEKGTKDC</sequence>
<evidence type="ECO:0000256" key="3">
    <source>
        <dbReference type="ARBA" id="ARBA00022741"/>
    </source>
</evidence>
<reference evidence="8" key="1">
    <citation type="submission" date="2014-12" db="EMBL/GenBank/DDBJ databases">
        <title>Insight into the proteome of Arion vulgaris.</title>
        <authorList>
            <person name="Aradska J."/>
            <person name="Bulat T."/>
            <person name="Smidak R."/>
            <person name="Sarate P."/>
            <person name="Gangsoo J."/>
            <person name="Sialana F."/>
            <person name="Bilban M."/>
            <person name="Lubec G."/>
        </authorList>
    </citation>
    <scope>NUCLEOTIDE SEQUENCE</scope>
    <source>
        <tissue evidence="8">Skin</tissue>
    </source>
</reference>
<dbReference type="InterPro" id="IPR051325">
    <property type="entry name" value="Nudix_hydrolase_domain"/>
</dbReference>
<feature type="signal peptide" evidence="6">
    <location>
        <begin position="1"/>
        <end position="16"/>
    </location>
</feature>
<comment type="similarity">
    <text evidence="1">Belongs to the Nudix hydrolase family.</text>
</comment>
<evidence type="ECO:0000256" key="1">
    <source>
        <dbReference type="ARBA" id="ARBA00005582"/>
    </source>
</evidence>
<dbReference type="PROSITE" id="PS51462">
    <property type="entry name" value="NUDIX"/>
    <property type="match status" value="1"/>
</dbReference>
<protein>
    <recommendedName>
        <fullName evidence="2">Bis(5'-nucleosyl)-tetraphosphatase [asymmetrical]</fullName>
    </recommendedName>
    <alternativeName>
        <fullName evidence="5">Diadenosine 5',5'''-P1,P4-tetraphosphate asymmetrical hydrolase</fullName>
    </alternativeName>
</protein>